<dbReference type="InterPro" id="IPR039428">
    <property type="entry name" value="NUOK/Mnh_C1-like"/>
</dbReference>
<comment type="subcellular location">
    <subcellularLocation>
        <location evidence="1">Membrane</location>
        <topology evidence="1">Multi-pass membrane protein</topology>
    </subcellularLocation>
</comment>
<dbReference type="RefSeq" id="XP_013906987.1">
    <property type="nucleotide sequence ID" value="NW_014013625.1"/>
</dbReference>
<name>A0A0D2KD18_9CHLO</name>
<keyword evidence="11" id="KW-1185">Reference proteome</keyword>
<proteinExistence type="inferred from homology"/>
<dbReference type="GO" id="GO:0042773">
    <property type="term" value="P:ATP synthesis coupled electron transport"/>
    <property type="evidence" value="ECO:0007669"/>
    <property type="project" value="InterPro"/>
</dbReference>
<dbReference type="NCBIfam" id="NF004323">
    <property type="entry name" value="PRK05715.1-5"/>
    <property type="match status" value="1"/>
</dbReference>
<keyword evidence="8 9" id="KW-0472">Membrane</keyword>
<dbReference type="STRING" id="145388.A0A0D2KD18"/>
<dbReference type="AlphaFoldDB" id="A0A0D2KD18"/>
<dbReference type="EMBL" id="CM002677">
    <property type="protein sequence ID" value="KIZ07968.1"/>
    <property type="molecule type" value="Genomic_DNA"/>
</dbReference>
<evidence type="ECO:0000256" key="1">
    <source>
        <dbReference type="ARBA" id="ARBA00004141"/>
    </source>
</evidence>
<dbReference type="PANTHER" id="PTHR11434">
    <property type="entry name" value="NADH-UBIQUINONE OXIDOREDUCTASE SUBUNIT ND4L"/>
    <property type="match status" value="1"/>
</dbReference>
<evidence type="ECO:0000256" key="5">
    <source>
        <dbReference type="ARBA" id="ARBA00022967"/>
    </source>
</evidence>
<dbReference type="OrthoDB" id="2686308at2759"/>
<protein>
    <recommendedName>
        <fullName evidence="12">NADH dehydrogenase subunit 4L</fullName>
    </recommendedName>
</protein>
<comment type="similarity">
    <text evidence="2">Belongs to the complex I subunit 4L family.</text>
</comment>
<sequence>MSVFFFKGVALFTPLVLFVMGAMGTFLNRRNLIIMLLCIELMLLAANLVFLTASVALDDINGQLLALWVMTAAAAETALGLALCVLHYRLRATLDVELINLMKGSQQNHAS</sequence>
<dbReference type="GO" id="GO:0016651">
    <property type="term" value="F:oxidoreductase activity, acting on NAD(P)H"/>
    <property type="evidence" value="ECO:0007669"/>
    <property type="project" value="InterPro"/>
</dbReference>
<evidence type="ECO:0000256" key="8">
    <source>
        <dbReference type="ARBA" id="ARBA00023136"/>
    </source>
</evidence>
<keyword evidence="3" id="KW-0813">Transport</keyword>
<evidence type="ECO:0000313" key="11">
    <source>
        <dbReference type="Proteomes" id="UP000054498"/>
    </source>
</evidence>
<dbReference type="NCBIfam" id="NF004320">
    <property type="entry name" value="PRK05715.1-2"/>
    <property type="match status" value="1"/>
</dbReference>
<evidence type="ECO:0008006" key="12">
    <source>
        <dbReference type="Google" id="ProtNLM"/>
    </source>
</evidence>
<evidence type="ECO:0000256" key="4">
    <source>
        <dbReference type="ARBA" id="ARBA00022692"/>
    </source>
</evidence>
<dbReference type="PANTHER" id="PTHR11434:SF21">
    <property type="entry name" value="NADH DEHYDROGENASE SUBUNIT 4L-RELATED"/>
    <property type="match status" value="1"/>
</dbReference>
<evidence type="ECO:0000256" key="9">
    <source>
        <dbReference type="SAM" id="Phobius"/>
    </source>
</evidence>
<accession>A0A0D2KD18</accession>
<dbReference type="HAMAP" id="MF_01456">
    <property type="entry name" value="NDH1_NuoK"/>
    <property type="match status" value="1"/>
</dbReference>
<evidence type="ECO:0000313" key="10">
    <source>
        <dbReference type="EMBL" id="KIZ07968.1"/>
    </source>
</evidence>
<evidence type="ECO:0000256" key="7">
    <source>
        <dbReference type="ARBA" id="ARBA00023027"/>
    </source>
</evidence>
<feature type="transmembrane region" description="Helical" evidence="9">
    <location>
        <begin position="65"/>
        <end position="86"/>
    </location>
</feature>
<feature type="transmembrane region" description="Helical" evidence="9">
    <location>
        <begin position="34"/>
        <end position="53"/>
    </location>
</feature>
<evidence type="ECO:0000256" key="3">
    <source>
        <dbReference type="ARBA" id="ARBA00022448"/>
    </source>
</evidence>
<keyword evidence="5" id="KW-1278">Translocase</keyword>
<dbReference type="InterPro" id="IPR001133">
    <property type="entry name" value="NADH_UbQ_OxRdtase_chain4L/K"/>
</dbReference>
<evidence type="ECO:0000256" key="2">
    <source>
        <dbReference type="ARBA" id="ARBA00010519"/>
    </source>
</evidence>
<keyword evidence="6 9" id="KW-1133">Transmembrane helix</keyword>
<gene>
    <name evidence="10" type="ORF">MNEG_16825</name>
</gene>
<keyword evidence="7" id="KW-0520">NAD</keyword>
<keyword evidence="4 9" id="KW-0812">Transmembrane</keyword>
<dbReference type="Proteomes" id="UP000054498">
    <property type="component" value="Mitochondrion MT"/>
</dbReference>
<organism evidence="10 11">
    <name type="scientific">Monoraphidium neglectum</name>
    <dbReference type="NCBI Taxonomy" id="145388"/>
    <lineage>
        <taxon>Eukaryota</taxon>
        <taxon>Viridiplantae</taxon>
        <taxon>Chlorophyta</taxon>
        <taxon>core chlorophytes</taxon>
        <taxon>Chlorophyceae</taxon>
        <taxon>CS clade</taxon>
        <taxon>Sphaeropleales</taxon>
        <taxon>Selenastraceae</taxon>
        <taxon>Monoraphidium</taxon>
    </lineage>
</organism>
<dbReference type="Pfam" id="PF00420">
    <property type="entry name" value="Oxidored_q2"/>
    <property type="match status" value="1"/>
</dbReference>
<reference evidence="10 11" key="1">
    <citation type="journal article" date="2013" name="BMC Genomics">
        <title>Reconstruction of the lipid metabolism for the microalga Monoraphidium neglectum from its genome sequence reveals characteristics suitable for biofuel production.</title>
        <authorList>
            <person name="Bogen C."/>
            <person name="Al-Dilaimi A."/>
            <person name="Albersmeier A."/>
            <person name="Wichmann J."/>
            <person name="Grundmann M."/>
            <person name="Rupp O."/>
            <person name="Lauersen K.J."/>
            <person name="Blifernez-Klassen O."/>
            <person name="Kalinowski J."/>
            <person name="Goesmann A."/>
            <person name="Mussgnug J.H."/>
            <person name="Kruse O."/>
        </authorList>
    </citation>
    <scope>NUCLEOTIDE SEQUENCE [LARGE SCALE GENOMIC DNA]</scope>
    <source>
        <strain evidence="10 11">SAG 48.87</strain>
    </source>
</reference>
<dbReference type="GeneID" id="25734560"/>
<feature type="transmembrane region" description="Helical" evidence="9">
    <location>
        <begin position="6"/>
        <end position="27"/>
    </location>
</feature>
<dbReference type="GO" id="GO:0030964">
    <property type="term" value="C:NADH dehydrogenase complex"/>
    <property type="evidence" value="ECO:0007669"/>
    <property type="project" value="TreeGrafter"/>
</dbReference>
<keyword evidence="10" id="KW-0496">Mitochondrion</keyword>
<evidence type="ECO:0000256" key="6">
    <source>
        <dbReference type="ARBA" id="ARBA00022989"/>
    </source>
</evidence>
<dbReference type="Gene3D" id="1.10.287.3510">
    <property type="match status" value="1"/>
</dbReference>
<geneLocation type="mitochondrion" evidence="10"/>